<proteinExistence type="predicted"/>
<sequence length="186" mass="20049">MERADIGCDMRGDASLVNHAGLMAVRAGKIMSRSTKPSSLRSCPSPTLEKEYEMASKNPTRARAVLVAAVLIAAPVAASAHHGWAWTEEQESRLRGTIVAMSLGNPHAHLVVENEEGVWEVDRAPPAATQRSGFVEGVAAVGDQAAFTGHRSRDPNERVFKAETVTVNGTTYDVYPRREKSLEPSA</sequence>
<evidence type="ECO:0000256" key="1">
    <source>
        <dbReference type="SAM" id="Phobius"/>
    </source>
</evidence>
<gene>
    <name evidence="2" type="ORF">MJ956_02695</name>
</gene>
<keyword evidence="1" id="KW-1133">Transmembrane helix</keyword>
<keyword evidence="1" id="KW-0812">Transmembrane</keyword>
<keyword evidence="1" id="KW-0472">Membrane</keyword>
<protein>
    <submittedName>
        <fullName evidence="2">DUF6152 family protein</fullName>
    </submittedName>
</protein>
<accession>A0A9X2KGV3</accession>
<evidence type="ECO:0000313" key="2">
    <source>
        <dbReference type="EMBL" id="MCP3054057.1"/>
    </source>
</evidence>
<dbReference type="EMBL" id="JALHBS010000016">
    <property type="protein sequence ID" value="MCP3054057.1"/>
    <property type="molecule type" value="Genomic_DNA"/>
</dbReference>
<name>A0A9X2KGV3_9HYPH</name>
<comment type="caution">
    <text evidence="2">The sequence shown here is derived from an EMBL/GenBank/DDBJ whole genome shotgun (WGS) entry which is preliminary data.</text>
</comment>
<dbReference type="InterPro" id="IPR046150">
    <property type="entry name" value="DUF6152"/>
</dbReference>
<dbReference type="AlphaFoldDB" id="A0A9X2KGV3"/>
<keyword evidence="3" id="KW-1185">Reference proteome</keyword>
<feature type="transmembrane region" description="Helical" evidence="1">
    <location>
        <begin position="64"/>
        <end position="86"/>
    </location>
</feature>
<reference evidence="2" key="1">
    <citation type="submission" date="2022-03" db="EMBL/GenBank/DDBJ databases">
        <title>Aurantimonas Liuensis sp. Nov., isolated from the hadal seawater of the Mariana Trench.</title>
        <authorList>
            <person name="Liu R."/>
        </authorList>
    </citation>
    <scope>NUCLEOTIDE SEQUENCE</scope>
    <source>
        <strain evidence="2">LRZ36</strain>
    </source>
</reference>
<dbReference type="RefSeq" id="WP_253962938.1">
    <property type="nucleotide sequence ID" value="NZ_JALHBS010000016.1"/>
</dbReference>
<dbReference type="Proteomes" id="UP001155220">
    <property type="component" value="Unassembled WGS sequence"/>
</dbReference>
<organism evidence="2 3">
    <name type="scientific">Aurantimonas marianensis</name>
    <dbReference type="NCBI Taxonomy" id="2920428"/>
    <lineage>
        <taxon>Bacteria</taxon>
        <taxon>Pseudomonadati</taxon>
        <taxon>Pseudomonadota</taxon>
        <taxon>Alphaproteobacteria</taxon>
        <taxon>Hyphomicrobiales</taxon>
        <taxon>Aurantimonadaceae</taxon>
        <taxon>Aurantimonas</taxon>
    </lineage>
</organism>
<dbReference type="Pfam" id="PF19649">
    <property type="entry name" value="DUF6152"/>
    <property type="match status" value="1"/>
</dbReference>
<evidence type="ECO:0000313" key="3">
    <source>
        <dbReference type="Proteomes" id="UP001155220"/>
    </source>
</evidence>